<feature type="chain" id="PRO_5003291274" evidence="1">
    <location>
        <begin position="38"/>
        <end position="292"/>
    </location>
</feature>
<name>F2UNT4_SALR5</name>
<evidence type="ECO:0000313" key="2">
    <source>
        <dbReference type="EMBL" id="EGD79289.1"/>
    </source>
</evidence>
<evidence type="ECO:0000256" key="1">
    <source>
        <dbReference type="SAM" id="SignalP"/>
    </source>
</evidence>
<reference evidence="2" key="1">
    <citation type="submission" date="2009-08" db="EMBL/GenBank/DDBJ databases">
        <title>Annotation of Salpingoeca rosetta.</title>
        <authorList>
            <consortium name="The Broad Institute Genome Sequencing Platform"/>
            <person name="Russ C."/>
            <person name="Cuomo C."/>
            <person name="Burger G."/>
            <person name="Gray M.W."/>
            <person name="Holland P.W.H."/>
            <person name="King N."/>
            <person name="Lang F.B.F."/>
            <person name="Roger A.J."/>
            <person name="Ruiz-Trillo I."/>
            <person name="Young S.K."/>
            <person name="Zeng Q."/>
            <person name="Gargeya S."/>
            <person name="Alvarado L."/>
            <person name="Berlin A."/>
            <person name="Chapman S.B."/>
            <person name="Chen Z."/>
            <person name="Freedman E."/>
            <person name="Gellesch M."/>
            <person name="Goldberg J."/>
            <person name="Griggs A."/>
            <person name="Gujja S."/>
            <person name="Heilman E."/>
            <person name="Heiman D."/>
            <person name="Howarth C."/>
            <person name="Mehta T."/>
            <person name="Neiman D."/>
            <person name="Pearson M."/>
            <person name="Roberts A."/>
            <person name="Saif S."/>
            <person name="Shea T."/>
            <person name="Shenoy N."/>
            <person name="Sisk P."/>
            <person name="Stolte C."/>
            <person name="Sykes S."/>
            <person name="White J."/>
            <person name="Yandava C."/>
            <person name="Haas B."/>
            <person name="Nusbaum C."/>
            <person name="Birren B."/>
        </authorList>
    </citation>
    <scope>NUCLEOTIDE SEQUENCE [LARGE SCALE GENOMIC DNA]</scope>
    <source>
        <strain evidence="2">ATCC 50818</strain>
    </source>
</reference>
<sequence length="292" mass="31321">MPKREIRTTILTSSHTSTLSLVLSVLVLAALAGPCTGEAVLEEDDHSRLIINTTDSSQPVLVNGVDVQALHRTVTSIVSVVRAEGYSQPCAIGLDVAALLGHTCESHIAGGDTRPWTLAARFSNDGVDTWTWNDCNLWSNHQLVGLMRSSSDFKGTAWFGPTKDLLFIADTGEWIAYENALDKQPLSSLFTDVTIPCSSSCPVYSATQMNITDNPYRCDVKLYVNPDDGDLIKHEKTCGFAWSFGGLDGCPLDDVGGSGSFGPLSSSPTSERPALGFLGGNPSATFVELYVR</sequence>
<keyword evidence="3" id="KW-1185">Reference proteome</keyword>
<dbReference type="RefSeq" id="XP_004989060.1">
    <property type="nucleotide sequence ID" value="XM_004989003.1"/>
</dbReference>
<keyword evidence="1" id="KW-0732">Signal</keyword>
<organism evidence="3">
    <name type="scientific">Salpingoeca rosetta (strain ATCC 50818 / BSB-021)</name>
    <dbReference type="NCBI Taxonomy" id="946362"/>
    <lineage>
        <taxon>Eukaryota</taxon>
        <taxon>Choanoflagellata</taxon>
        <taxon>Craspedida</taxon>
        <taxon>Salpingoecidae</taxon>
        <taxon>Salpingoeca</taxon>
    </lineage>
</organism>
<gene>
    <name evidence="2" type="ORF">PTSG_09705</name>
</gene>
<dbReference type="Proteomes" id="UP000007799">
    <property type="component" value="Unassembled WGS sequence"/>
</dbReference>
<dbReference type="GeneID" id="16069602"/>
<proteinExistence type="predicted"/>
<feature type="signal peptide" evidence="1">
    <location>
        <begin position="1"/>
        <end position="37"/>
    </location>
</feature>
<dbReference type="AlphaFoldDB" id="F2UNT4"/>
<dbReference type="EMBL" id="GL832985">
    <property type="protein sequence ID" value="EGD79289.1"/>
    <property type="molecule type" value="Genomic_DNA"/>
</dbReference>
<dbReference type="KEGG" id="sre:PTSG_09705"/>
<protein>
    <submittedName>
        <fullName evidence="2">Uncharacterized protein</fullName>
    </submittedName>
</protein>
<evidence type="ECO:0000313" key="3">
    <source>
        <dbReference type="Proteomes" id="UP000007799"/>
    </source>
</evidence>
<dbReference type="InParanoid" id="F2UNT4"/>
<accession>F2UNT4</accession>